<organism evidence="3 4">
    <name type="scientific">Delitschia confertaspora ATCC 74209</name>
    <dbReference type="NCBI Taxonomy" id="1513339"/>
    <lineage>
        <taxon>Eukaryota</taxon>
        <taxon>Fungi</taxon>
        <taxon>Dikarya</taxon>
        <taxon>Ascomycota</taxon>
        <taxon>Pezizomycotina</taxon>
        <taxon>Dothideomycetes</taxon>
        <taxon>Pleosporomycetidae</taxon>
        <taxon>Pleosporales</taxon>
        <taxon>Delitschiaceae</taxon>
        <taxon>Delitschia</taxon>
    </lineage>
</organism>
<reference evidence="3" key="1">
    <citation type="journal article" date="2020" name="Stud. Mycol.">
        <title>101 Dothideomycetes genomes: a test case for predicting lifestyles and emergence of pathogens.</title>
        <authorList>
            <person name="Haridas S."/>
            <person name="Albert R."/>
            <person name="Binder M."/>
            <person name="Bloem J."/>
            <person name="Labutti K."/>
            <person name="Salamov A."/>
            <person name="Andreopoulos B."/>
            <person name="Baker S."/>
            <person name="Barry K."/>
            <person name="Bills G."/>
            <person name="Bluhm B."/>
            <person name="Cannon C."/>
            <person name="Castanera R."/>
            <person name="Culley D."/>
            <person name="Daum C."/>
            <person name="Ezra D."/>
            <person name="Gonzalez J."/>
            <person name="Henrissat B."/>
            <person name="Kuo A."/>
            <person name="Liang C."/>
            <person name="Lipzen A."/>
            <person name="Lutzoni F."/>
            <person name="Magnuson J."/>
            <person name="Mondo S."/>
            <person name="Nolan M."/>
            <person name="Ohm R."/>
            <person name="Pangilinan J."/>
            <person name="Park H.-J."/>
            <person name="Ramirez L."/>
            <person name="Alfaro M."/>
            <person name="Sun H."/>
            <person name="Tritt A."/>
            <person name="Yoshinaga Y."/>
            <person name="Zwiers L.-H."/>
            <person name="Turgeon B."/>
            <person name="Goodwin S."/>
            <person name="Spatafora J."/>
            <person name="Crous P."/>
            <person name="Grigoriev I."/>
        </authorList>
    </citation>
    <scope>NUCLEOTIDE SEQUENCE</scope>
    <source>
        <strain evidence="3">ATCC 74209</strain>
    </source>
</reference>
<evidence type="ECO:0000259" key="2">
    <source>
        <dbReference type="Pfam" id="PF08457"/>
    </source>
</evidence>
<feature type="compositionally biased region" description="Polar residues" evidence="1">
    <location>
        <begin position="1007"/>
        <end position="1035"/>
    </location>
</feature>
<evidence type="ECO:0000313" key="3">
    <source>
        <dbReference type="EMBL" id="KAF2197270.1"/>
    </source>
</evidence>
<feature type="region of interest" description="Disordered" evidence="1">
    <location>
        <begin position="1133"/>
        <end position="1183"/>
    </location>
</feature>
<accession>A0A9P4MUQ8</accession>
<dbReference type="EMBL" id="ML994256">
    <property type="protein sequence ID" value="KAF2197270.1"/>
    <property type="molecule type" value="Genomic_DNA"/>
</dbReference>
<proteinExistence type="predicted"/>
<dbReference type="Proteomes" id="UP000799536">
    <property type="component" value="Unassembled WGS sequence"/>
</dbReference>
<feature type="compositionally biased region" description="Basic and acidic residues" evidence="1">
    <location>
        <begin position="933"/>
        <end position="942"/>
    </location>
</feature>
<gene>
    <name evidence="3" type="ORF">GQ43DRAFT_424928</name>
</gene>
<dbReference type="AlphaFoldDB" id="A0A9P4MUQ8"/>
<sequence>MPASTAADLPELSNYEVEVLYDIVHRADHILQTDSSFTPFKALYTAYDAVLPVKGIDPDYDSKYVRYMFHIAEGGAPNEPFFSRFRAMLSKKGIEIEADSEGEGIEEVTRNFAYVVSGRNTPSLQEPPTPSRRASFSTFHDITAERARDADADETGQHTSPFGRRGSIDVPRSSASDLGTRRLSDSQYKSTLLSRLPIRGRLNRRAASDMPPTRRQRNASMSSRGSLRITRHGNYDFQENDYSADESEQPSCSLEDEQLAPLRPQYEPVEHYVPPTMLYRPSETQMLRDMETFEYHRIRIAARRILRKWRDRALELDEQHAQMDATATNYDRNILLKQAFDTWKASLLEKRRVAETERFFGHLETRAEKARDIFLLTKAFTHWAQSAEDEVQRTSVARRHILRTKYFNAWRDITAVNELKVRRHGLHKFLSIWRQRTASIHDDNYRAIVVHNQNVVQRTFQRWFFALAERQAPLWHLGRLKRMVFTKWAEIVRQIREREDMVEAVRRHDVQRKMMQQMKEKMADIRNLDPIAQDFRRIAALSLGFSTLKKQAQLVPKLREIIQRTDTGLIRSIFQTWRLRAQQSRQATQVDKKRIMRNCWTSWNDQLRIQVLAVQINDRVVLSALYKWTLAARVSVFQRVQNAETKQRFFKTWLTKTRTKQTTLENAERRFLALHRQKTLHACVDKLERATVARKDKEALALSVYEPKLLQSVFWKLEERHQHFSQLNTWAEDARFFVLTSSCIKRWREATQHAKRNRRREAYALVRRHYKVALVRNSFVIWRDKTRELEDKGRQAEAVAANRVLKGVGKLFTHWHTRTTTLVSLDAQAVQTYNSHLFTLSLSFLHQRHMELQTLTLQALALRRESQDVAASSCLRKLEWRLFQAKQQESNALALEQRNFEKHVRAMVRFWAERTNERVGGRGGPGSPTPVRRGSDHRNIRVDEDEEEGGDEGEDVDGEGIEGGEGDNDENDTRRLEAWTAFDEEGLGLSASNIDLSLHLPHRQPPHHSTTQSRRSHQQPNQQRNTPGLSRTIMTSPPPPPQDADLYDEPTPLEDLGIPFATSTPMPGYLRTPSKRSVARSKRLTHNVDFADASLHPRIAPIGAPASAPVSGFRNMVESVGAVRSFGERLRKSGFGSGGREGEERRGGVTGTPGGILGTLGVGRRGRGGNGRAVGFRDIVEEE</sequence>
<feature type="region of interest" description="Disordered" evidence="1">
    <location>
        <begin position="999"/>
        <end position="1080"/>
    </location>
</feature>
<feature type="domain" description="Sfi1 spindle body" evidence="2">
    <location>
        <begin position="349"/>
        <end position="915"/>
    </location>
</feature>
<name>A0A9P4MUQ8_9PLEO</name>
<feature type="region of interest" description="Disordered" evidence="1">
    <location>
        <begin position="146"/>
        <end position="234"/>
    </location>
</feature>
<keyword evidence="4" id="KW-1185">Reference proteome</keyword>
<feature type="compositionally biased region" description="Acidic residues" evidence="1">
    <location>
        <begin position="943"/>
        <end position="970"/>
    </location>
</feature>
<feature type="region of interest" description="Disordered" evidence="1">
    <location>
        <begin position="917"/>
        <end position="972"/>
    </location>
</feature>
<dbReference type="OrthoDB" id="5215300at2759"/>
<evidence type="ECO:0000313" key="4">
    <source>
        <dbReference type="Proteomes" id="UP000799536"/>
    </source>
</evidence>
<dbReference type="Pfam" id="PF08457">
    <property type="entry name" value="Sfi1"/>
    <property type="match status" value="1"/>
</dbReference>
<dbReference type="InterPro" id="IPR013665">
    <property type="entry name" value="Sfi1_dom"/>
</dbReference>
<comment type="caution">
    <text evidence="3">The sequence shown here is derived from an EMBL/GenBank/DDBJ whole genome shotgun (WGS) entry which is preliminary data.</text>
</comment>
<feature type="compositionally biased region" description="Gly residues" evidence="1">
    <location>
        <begin position="1148"/>
        <end position="1172"/>
    </location>
</feature>
<evidence type="ECO:0000256" key="1">
    <source>
        <dbReference type="SAM" id="MobiDB-lite"/>
    </source>
</evidence>
<protein>
    <submittedName>
        <fullName evidence="3">Sfi1-domain-containing protein</fullName>
    </submittedName>
</protein>